<dbReference type="InterPro" id="IPR045500">
    <property type="entry name" value="DUF6491"/>
</dbReference>
<dbReference type="AlphaFoldDB" id="A0A562LBG5"/>
<dbReference type="EMBL" id="VLKN01000002">
    <property type="protein sequence ID" value="TWI05029.1"/>
    <property type="molecule type" value="Genomic_DNA"/>
</dbReference>
<keyword evidence="3" id="KW-1185">Reference proteome</keyword>
<keyword evidence="1" id="KW-0732">Signal</keyword>
<evidence type="ECO:0000313" key="2">
    <source>
        <dbReference type="EMBL" id="TWI05029.1"/>
    </source>
</evidence>
<dbReference type="Pfam" id="PF20101">
    <property type="entry name" value="DUF6491"/>
    <property type="match status" value="1"/>
</dbReference>
<evidence type="ECO:0000256" key="1">
    <source>
        <dbReference type="SAM" id="SignalP"/>
    </source>
</evidence>
<dbReference type="Proteomes" id="UP000315167">
    <property type="component" value="Unassembled WGS sequence"/>
</dbReference>
<sequence>MKHVSLLLVASALALSVTSGFAYERPRDAARLARYEPFAGEPLKNIPYYTPMNWEVIDDQNILVTMRPKVAYLMQIAGPCVRDHRGSPVLAISSAAGRVSAGFDRVTVGGHMTCKIEEIRAIDLVAMREAEKAGKEAEK</sequence>
<dbReference type="RefSeq" id="WP_144898668.1">
    <property type="nucleotide sequence ID" value="NZ_VLKN01000002.1"/>
</dbReference>
<gene>
    <name evidence="2" type="ORF">IP90_01171</name>
</gene>
<comment type="caution">
    <text evidence="2">The sequence shown here is derived from an EMBL/GenBank/DDBJ whole genome shotgun (WGS) entry which is preliminary data.</text>
</comment>
<proteinExistence type="predicted"/>
<dbReference type="OrthoDB" id="6047015at2"/>
<accession>A0A562LBG5</accession>
<reference evidence="2 3" key="1">
    <citation type="journal article" date="2015" name="Stand. Genomic Sci.">
        <title>Genomic Encyclopedia of Bacterial and Archaeal Type Strains, Phase III: the genomes of soil and plant-associated and newly described type strains.</title>
        <authorList>
            <person name="Whitman W.B."/>
            <person name="Woyke T."/>
            <person name="Klenk H.P."/>
            <person name="Zhou Y."/>
            <person name="Lilburn T.G."/>
            <person name="Beck B.J."/>
            <person name="De Vos P."/>
            <person name="Vandamme P."/>
            <person name="Eisen J.A."/>
            <person name="Garrity G."/>
            <person name="Hugenholtz P."/>
            <person name="Kyrpides N.C."/>
        </authorList>
    </citation>
    <scope>NUCLEOTIDE SEQUENCE [LARGE SCALE GENOMIC DNA]</scope>
    <source>
        <strain evidence="2 3">CGMCC 1.10821</strain>
    </source>
</reference>
<name>A0A562LBG5_9GAMM</name>
<organism evidence="2 3">
    <name type="scientific">Luteimonas cucumeris</name>
    <dbReference type="NCBI Taxonomy" id="985012"/>
    <lineage>
        <taxon>Bacteria</taxon>
        <taxon>Pseudomonadati</taxon>
        <taxon>Pseudomonadota</taxon>
        <taxon>Gammaproteobacteria</taxon>
        <taxon>Lysobacterales</taxon>
        <taxon>Lysobacteraceae</taxon>
        <taxon>Luteimonas</taxon>
    </lineage>
</organism>
<evidence type="ECO:0000313" key="3">
    <source>
        <dbReference type="Proteomes" id="UP000315167"/>
    </source>
</evidence>
<feature type="chain" id="PRO_5021812631" evidence="1">
    <location>
        <begin position="23"/>
        <end position="139"/>
    </location>
</feature>
<feature type="signal peptide" evidence="1">
    <location>
        <begin position="1"/>
        <end position="22"/>
    </location>
</feature>
<protein>
    <submittedName>
        <fullName evidence="2">Uncharacterized protein</fullName>
    </submittedName>
</protein>